<evidence type="ECO:0000259" key="11">
    <source>
        <dbReference type="PROSITE" id="PS50110"/>
    </source>
</evidence>
<dbReference type="InterPro" id="IPR036097">
    <property type="entry name" value="HisK_dim/P_sf"/>
</dbReference>
<comment type="catalytic activity">
    <reaction evidence="1">
        <text>ATP + protein L-histidine = ADP + protein N-phospho-L-histidine.</text>
        <dbReference type="EC" id="2.7.13.3"/>
    </reaction>
</comment>
<dbReference type="Pfam" id="PF02518">
    <property type="entry name" value="HATPase_c"/>
    <property type="match status" value="1"/>
</dbReference>
<protein>
    <recommendedName>
        <fullName evidence="2">histidine kinase</fullName>
        <ecNumber evidence="2">2.7.13.3</ecNumber>
    </recommendedName>
</protein>
<dbReference type="GO" id="GO:0000155">
    <property type="term" value="F:phosphorelay sensor kinase activity"/>
    <property type="evidence" value="ECO:0007669"/>
    <property type="project" value="InterPro"/>
</dbReference>
<evidence type="ECO:0000256" key="3">
    <source>
        <dbReference type="ARBA" id="ARBA00022553"/>
    </source>
</evidence>
<dbReference type="SUPFAM" id="SSF55874">
    <property type="entry name" value="ATPase domain of HSP90 chaperone/DNA topoisomerase II/histidine kinase"/>
    <property type="match status" value="1"/>
</dbReference>
<dbReference type="Proteomes" id="UP000435357">
    <property type="component" value="Unassembled WGS sequence"/>
</dbReference>
<keyword evidence="5" id="KW-0418">Kinase</keyword>
<dbReference type="CDD" id="cd17546">
    <property type="entry name" value="REC_hyHK_CKI1_RcsC-like"/>
    <property type="match status" value="1"/>
</dbReference>
<feature type="coiled-coil region" evidence="7">
    <location>
        <begin position="297"/>
        <end position="324"/>
    </location>
</feature>
<dbReference type="NCBIfam" id="TIGR00229">
    <property type="entry name" value="sensory_box"/>
    <property type="match status" value="2"/>
</dbReference>
<evidence type="ECO:0000256" key="1">
    <source>
        <dbReference type="ARBA" id="ARBA00000085"/>
    </source>
</evidence>
<dbReference type="OrthoDB" id="4457677at2"/>
<keyword evidence="9" id="KW-0472">Membrane</keyword>
<evidence type="ECO:0000256" key="6">
    <source>
        <dbReference type="PROSITE-ProRule" id="PRU00169"/>
    </source>
</evidence>
<dbReference type="AlphaFoldDB" id="A0A6N6M7L7"/>
<dbReference type="SMART" id="SM00086">
    <property type="entry name" value="PAC"/>
    <property type="match status" value="2"/>
</dbReference>
<dbReference type="EC" id="2.7.13.3" evidence="2"/>
<dbReference type="SMART" id="SM00091">
    <property type="entry name" value="PAS"/>
    <property type="match status" value="2"/>
</dbReference>
<dbReference type="SUPFAM" id="SSF55785">
    <property type="entry name" value="PYP-like sensor domain (PAS domain)"/>
    <property type="match status" value="2"/>
</dbReference>
<dbReference type="Pfam" id="PF00512">
    <property type="entry name" value="HisKA"/>
    <property type="match status" value="1"/>
</dbReference>
<dbReference type="SUPFAM" id="SSF52172">
    <property type="entry name" value="CheY-like"/>
    <property type="match status" value="1"/>
</dbReference>
<dbReference type="SMART" id="SM00448">
    <property type="entry name" value="REC"/>
    <property type="match status" value="1"/>
</dbReference>
<dbReference type="CDD" id="cd00130">
    <property type="entry name" value="PAS"/>
    <property type="match status" value="2"/>
</dbReference>
<dbReference type="EMBL" id="WACR01000005">
    <property type="protein sequence ID" value="KAB1064510.1"/>
    <property type="molecule type" value="Genomic_DNA"/>
</dbReference>
<feature type="domain" description="PAC" evidence="12">
    <location>
        <begin position="391"/>
        <end position="443"/>
    </location>
</feature>
<dbReference type="GO" id="GO:0005886">
    <property type="term" value="C:plasma membrane"/>
    <property type="evidence" value="ECO:0007669"/>
    <property type="project" value="TreeGrafter"/>
</dbReference>
<evidence type="ECO:0000256" key="2">
    <source>
        <dbReference type="ARBA" id="ARBA00012438"/>
    </source>
</evidence>
<feature type="domain" description="Response regulatory" evidence="11">
    <location>
        <begin position="836"/>
        <end position="954"/>
    </location>
</feature>
<dbReference type="InterPro" id="IPR011006">
    <property type="entry name" value="CheY-like_superfamily"/>
</dbReference>
<dbReference type="InterPro" id="IPR000014">
    <property type="entry name" value="PAS"/>
</dbReference>
<keyword evidence="9" id="KW-0812">Transmembrane</keyword>
<feature type="domain" description="Histidine kinase" evidence="10">
    <location>
        <begin position="583"/>
        <end position="804"/>
    </location>
</feature>
<proteinExistence type="predicted"/>
<keyword evidence="7" id="KW-0175">Coiled coil</keyword>
<evidence type="ECO:0000256" key="9">
    <source>
        <dbReference type="SAM" id="Phobius"/>
    </source>
</evidence>
<dbReference type="Pfam" id="PF13426">
    <property type="entry name" value="PAS_9"/>
    <property type="match status" value="2"/>
</dbReference>
<dbReference type="InterPro" id="IPR035965">
    <property type="entry name" value="PAS-like_dom_sf"/>
</dbReference>
<dbReference type="InterPro" id="IPR004358">
    <property type="entry name" value="Sig_transdc_His_kin-like_C"/>
</dbReference>
<dbReference type="PANTHER" id="PTHR43047">
    <property type="entry name" value="TWO-COMPONENT HISTIDINE PROTEIN KINASE"/>
    <property type="match status" value="1"/>
</dbReference>
<evidence type="ECO:0000256" key="4">
    <source>
        <dbReference type="ARBA" id="ARBA00022679"/>
    </source>
</evidence>
<dbReference type="Gene3D" id="3.40.50.2300">
    <property type="match status" value="1"/>
</dbReference>
<evidence type="ECO:0000313" key="14">
    <source>
        <dbReference type="Proteomes" id="UP000435357"/>
    </source>
</evidence>
<keyword evidence="9" id="KW-1133">Transmembrane helix</keyword>
<dbReference type="InterPro" id="IPR001789">
    <property type="entry name" value="Sig_transdc_resp-reg_receiver"/>
</dbReference>
<evidence type="ECO:0000256" key="8">
    <source>
        <dbReference type="SAM" id="MobiDB-lite"/>
    </source>
</evidence>
<evidence type="ECO:0000259" key="12">
    <source>
        <dbReference type="PROSITE" id="PS50113"/>
    </source>
</evidence>
<name>A0A6N6M7L7_9FLAO</name>
<evidence type="ECO:0000313" key="13">
    <source>
        <dbReference type="EMBL" id="KAB1064510.1"/>
    </source>
</evidence>
<dbReference type="Gene3D" id="1.10.287.130">
    <property type="match status" value="1"/>
</dbReference>
<feature type="transmembrane region" description="Helical" evidence="9">
    <location>
        <begin position="274"/>
        <end position="293"/>
    </location>
</feature>
<organism evidence="13 14">
    <name type="scientific">Salibacter halophilus</name>
    <dbReference type="NCBI Taxonomy" id="1803916"/>
    <lineage>
        <taxon>Bacteria</taxon>
        <taxon>Pseudomonadati</taxon>
        <taxon>Bacteroidota</taxon>
        <taxon>Flavobacteriia</taxon>
        <taxon>Flavobacteriales</taxon>
        <taxon>Salibacteraceae</taxon>
        <taxon>Salibacter</taxon>
    </lineage>
</organism>
<keyword evidence="14" id="KW-1185">Reference proteome</keyword>
<evidence type="ECO:0000259" key="10">
    <source>
        <dbReference type="PROSITE" id="PS50109"/>
    </source>
</evidence>
<keyword evidence="3 6" id="KW-0597">Phosphoprotein</keyword>
<dbReference type="InterPro" id="IPR000700">
    <property type="entry name" value="PAS-assoc_C"/>
</dbReference>
<keyword evidence="4" id="KW-0808">Transferase</keyword>
<dbReference type="Gene3D" id="3.30.450.20">
    <property type="entry name" value="PAS domain"/>
    <property type="match status" value="2"/>
</dbReference>
<dbReference type="FunFam" id="3.30.565.10:FF:000010">
    <property type="entry name" value="Sensor histidine kinase RcsC"/>
    <property type="match status" value="1"/>
</dbReference>
<dbReference type="RefSeq" id="WP_151167755.1">
    <property type="nucleotide sequence ID" value="NZ_WACR01000005.1"/>
</dbReference>
<dbReference type="PROSITE" id="PS50113">
    <property type="entry name" value="PAC"/>
    <property type="match status" value="1"/>
</dbReference>
<dbReference type="PROSITE" id="PS50109">
    <property type="entry name" value="HIS_KIN"/>
    <property type="match status" value="1"/>
</dbReference>
<dbReference type="InterPro" id="IPR036890">
    <property type="entry name" value="HATPase_C_sf"/>
</dbReference>
<dbReference type="CDD" id="cd00082">
    <property type="entry name" value="HisKA"/>
    <property type="match status" value="1"/>
</dbReference>
<dbReference type="Gene3D" id="3.30.565.10">
    <property type="entry name" value="Histidine kinase-like ATPase, C-terminal domain"/>
    <property type="match status" value="1"/>
</dbReference>
<gene>
    <name evidence="13" type="ORF">F3059_07375</name>
</gene>
<dbReference type="PANTHER" id="PTHR43047:SF72">
    <property type="entry name" value="OSMOSENSING HISTIDINE PROTEIN KINASE SLN1"/>
    <property type="match status" value="1"/>
</dbReference>
<evidence type="ECO:0000256" key="5">
    <source>
        <dbReference type="ARBA" id="ARBA00022777"/>
    </source>
</evidence>
<dbReference type="PROSITE" id="PS50110">
    <property type="entry name" value="RESPONSE_REGULATORY"/>
    <property type="match status" value="1"/>
</dbReference>
<feature type="compositionally biased region" description="Basic and acidic residues" evidence="8">
    <location>
        <begin position="820"/>
        <end position="829"/>
    </location>
</feature>
<dbReference type="PRINTS" id="PR00344">
    <property type="entry name" value="BCTRLSENSOR"/>
</dbReference>
<dbReference type="InterPro" id="IPR003594">
    <property type="entry name" value="HATPase_dom"/>
</dbReference>
<dbReference type="SUPFAM" id="SSF47384">
    <property type="entry name" value="Homodimeric domain of signal transducing histidine kinase"/>
    <property type="match status" value="1"/>
</dbReference>
<reference evidence="13 14" key="1">
    <citation type="submission" date="2019-09" db="EMBL/GenBank/DDBJ databases">
        <title>Genomes of Cryomorphaceae.</title>
        <authorList>
            <person name="Bowman J.P."/>
        </authorList>
    </citation>
    <scope>NUCLEOTIDE SEQUENCE [LARGE SCALE GENOMIC DNA]</scope>
    <source>
        <strain evidence="13 14">KCTC 52047</strain>
    </source>
</reference>
<dbReference type="Pfam" id="PF00072">
    <property type="entry name" value="Response_reg"/>
    <property type="match status" value="1"/>
</dbReference>
<sequence>MNLTKKDIGVILTIVLLLIAMVGGSLFIFNLLLKDRVENEQNYLSRESQICAEQIERSFNQFRYDVEFLFSNSENNFFGQSQLSTSELADIKSLMVEHRDLIKSMTISSEGGSRRVKWYGKGTFEVQQIDTTLQFEDSANQLKFINGYNNAFLTTENGAVIFELKTNEFVNDQFRRYFSSLDSYKSLLDASGVIASDNPGGNRLFTTNNILETPLKEAFEAEVATSLEVDLKINENGEQESFVTAFYPVNIYGESIGLVFAMPKSVVVDSIRQNLFFVIAVNLLVIVLVVFVFSRSIQQLRKSAQELRENRQNLEKLIDQQKLLFEYSRDFTYRHNADYEYDYVSENVQKVLGYTPEEFEKSEYRLFTQNPLNRTAHETTSKVLQGVDDGNLFYAEVRDKNGNPITLEVKEKPYKDDEGNVVGVIGIAKDVTDKFMSEQKFRILFEYSSDPHLIFNSDGILDCNEAALQMLNISRKDDFIGKLPWEFSKDRQPDGRRSEYKADEMLNAALEKGKHTFDWTYRKTSGQEVPTEVTYTAVTLNNEQVILAVWHDLTERKRVEQALIDAKQRAEELARSKQQFLSSMSHEIRTPLNAVIGYTSFLLEEDPKDDQIDKLKSLKFSADNLLALVNDILDHSKIESGKISFSNEPLQLKDIVSQVGEMMREKTDEKGVELAIEIDSRVPVKVLGDENRLNQILINIVGNAVKFTDEGKVEMRVSQISETRDHHEIEFKITDTGIGIPEDKKEAIFNAFEQADSSILNTYGGTGLGLSITKNLVEMQGGSIKAESEQGKGSEFTVILSFEKCLETEKIEDDSTGQQHEGRKNQSGKDDLKGYHILLVEDNPINQKIAAQFLNKWGAKVTVSENGKDALDVITSKDFDLILMDLQMPEMDGYEATKAIRSIDEEYFKNIPVVALTADAFNEVRDNVLEVGMNDYVTKPINPEEFLKVMTRYLKEEAKT</sequence>
<dbReference type="InterPro" id="IPR001610">
    <property type="entry name" value="PAC"/>
</dbReference>
<evidence type="ECO:0000256" key="7">
    <source>
        <dbReference type="SAM" id="Coils"/>
    </source>
</evidence>
<feature type="transmembrane region" description="Helical" evidence="9">
    <location>
        <begin position="12"/>
        <end position="33"/>
    </location>
</feature>
<feature type="modified residue" description="4-aspartylphosphate" evidence="6">
    <location>
        <position position="885"/>
    </location>
</feature>
<dbReference type="InterPro" id="IPR003661">
    <property type="entry name" value="HisK_dim/P_dom"/>
</dbReference>
<dbReference type="CDD" id="cd16922">
    <property type="entry name" value="HATPase_EvgS-ArcB-TorS-like"/>
    <property type="match status" value="1"/>
</dbReference>
<dbReference type="GO" id="GO:0009927">
    <property type="term" value="F:histidine phosphotransfer kinase activity"/>
    <property type="evidence" value="ECO:0007669"/>
    <property type="project" value="TreeGrafter"/>
</dbReference>
<accession>A0A6N6M7L7</accession>
<dbReference type="SMART" id="SM00388">
    <property type="entry name" value="HisKA"/>
    <property type="match status" value="1"/>
</dbReference>
<dbReference type="SMART" id="SM00387">
    <property type="entry name" value="HATPase_c"/>
    <property type="match status" value="1"/>
</dbReference>
<feature type="region of interest" description="Disordered" evidence="8">
    <location>
        <begin position="810"/>
        <end position="829"/>
    </location>
</feature>
<dbReference type="InterPro" id="IPR005467">
    <property type="entry name" value="His_kinase_dom"/>
</dbReference>
<comment type="caution">
    <text evidence="13">The sequence shown here is derived from an EMBL/GenBank/DDBJ whole genome shotgun (WGS) entry which is preliminary data.</text>
</comment>